<evidence type="ECO:0000313" key="8">
    <source>
        <dbReference type="Proteomes" id="UP000191024"/>
    </source>
</evidence>
<feature type="compositionally biased region" description="Low complexity" evidence="5">
    <location>
        <begin position="955"/>
        <end position="967"/>
    </location>
</feature>
<feature type="domain" description="Nucleoporin Nup159/Nup146 N-terminal" evidence="6">
    <location>
        <begin position="35"/>
        <end position="377"/>
    </location>
</feature>
<feature type="region of interest" description="Disordered" evidence="5">
    <location>
        <begin position="415"/>
        <end position="438"/>
    </location>
</feature>
<evidence type="ECO:0000256" key="2">
    <source>
        <dbReference type="ARBA" id="ARBA00022448"/>
    </source>
</evidence>
<dbReference type="OrthoDB" id="248320at2759"/>
<feature type="compositionally biased region" description="Polar residues" evidence="5">
    <location>
        <begin position="499"/>
        <end position="525"/>
    </location>
</feature>
<evidence type="ECO:0000256" key="1">
    <source>
        <dbReference type="ARBA" id="ARBA00004123"/>
    </source>
</evidence>
<dbReference type="STRING" id="1230905.A0A1G4J4L6"/>
<evidence type="ECO:0000256" key="4">
    <source>
        <dbReference type="SAM" id="Coils"/>
    </source>
</evidence>
<name>A0A1G4J4L6_9SACH</name>
<keyword evidence="4" id="KW-0175">Coiled coil</keyword>
<feature type="compositionally biased region" description="Polar residues" evidence="5">
    <location>
        <begin position="454"/>
        <end position="490"/>
    </location>
</feature>
<feature type="compositionally biased region" description="Basic and acidic residues" evidence="5">
    <location>
        <begin position="1043"/>
        <end position="1065"/>
    </location>
</feature>
<feature type="compositionally biased region" description="Low complexity" evidence="5">
    <location>
        <begin position="984"/>
        <end position="994"/>
    </location>
</feature>
<dbReference type="GO" id="GO:0005634">
    <property type="term" value="C:nucleus"/>
    <property type="evidence" value="ECO:0007669"/>
    <property type="project" value="UniProtKB-SubCell"/>
</dbReference>
<feature type="compositionally biased region" description="Basic and acidic residues" evidence="5">
    <location>
        <begin position="895"/>
        <end position="907"/>
    </location>
</feature>
<dbReference type="InterPro" id="IPR039462">
    <property type="entry name" value="Nup159/Nup146_N"/>
</dbReference>
<accession>A0A1G4J4L6</accession>
<evidence type="ECO:0000259" key="6">
    <source>
        <dbReference type="Pfam" id="PF16755"/>
    </source>
</evidence>
<gene>
    <name evidence="7" type="ORF">LAMI_0C07998G</name>
</gene>
<keyword evidence="8" id="KW-1185">Reference proteome</keyword>
<dbReference type="Pfam" id="PF16755">
    <property type="entry name" value="Beta-prop_NUP159_NUP214"/>
    <property type="match status" value="1"/>
</dbReference>
<reference evidence="8" key="1">
    <citation type="submission" date="2016-03" db="EMBL/GenBank/DDBJ databases">
        <authorList>
            <person name="Devillers H."/>
        </authorList>
    </citation>
    <scope>NUCLEOTIDE SEQUENCE [LARGE SCALE GENOMIC DNA]</scope>
</reference>
<evidence type="ECO:0000313" key="7">
    <source>
        <dbReference type="EMBL" id="SCU84569.1"/>
    </source>
</evidence>
<feature type="compositionally biased region" description="Basic and acidic residues" evidence="5">
    <location>
        <begin position="758"/>
        <end position="772"/>
    </location>
</feature>
<feature type="compositionally biased region" description="Polar residues" evidence="5">
    <location>
        <begin position="589"/>
        <end position="610"/>
    </location>
</feature>
<evidence type="ECO:0000256" key="3">
    <source>
        <dbReference type="ARBA" id="ARBA00023242"/>
    </source>
</evidence>
<feature type="compositionally biased region" description="Basic and acidic residues" evidence="5">
    <location>
        <begin position="942"/>
        <end position="952"/>
    </location>
</feature>
<feature type="compositionally biased region" description="Polar residues" evidence="5">
    <location>
        <begin position="741"/>
        <end position="757"/>
    </location>
</feature>
<dbReference type="EMBL" id="LT598466">
    <property type="protein sequence ID" value="SCU84569.1"/>
    <property type="molecule type" value="Genomic_DNA"/>
</dbReference>
<keyword evidence="2" id="KW-0813">Transport</keyword>
<evidence type="ECO:0000256" key="5">
    <source>
        <dbReference type="SAM" id="MobiDB-lite"/>
    </source>
</evidence>
<feature type="region of interest" description="Disordered" evidence="5">
    <location>
        <begin position="876"/>
        <end position="1082"/>
    </location>
</feature>
<dbReference type="Gene3D" id="2.130.10.10">
    <property type="entry name" value="YVTN repeat-like/Quinoprotein amine dehydrogenase"/>
    <property type="match status" value="1"/>
</dbReference>
<feature type="compositionally biased region" description="Polar residues" evidence="5">
    <location>
        <begin position="534"/>
        <end position="564"/>
    </location>
</feature>
<organism evidence="7 8">
    <name type="scientific">Lachancea mirantina</name>
    <dbReference type="NCBI Taxonomy" id="1230905"/>
    <lineage>
        <taxon>Eukaryota</taxon>
        <taxon>Fungi</taxon>
        <taxon>Dikarya</taxon>
        <taxon>Ascomycota</taxon>
        <taxon>Saccharomycotina</taxon>
        <taxon>Saccharomycetes</taxon>
        <taxon>Saccharomycetales</taxon>
        <taxon>Saccharomycetaceae</taxon>
        <taxon>Lachancea</taxon>
    </lineage>
</organism>
<sequence>MSEADGELATNISEDFGFKPVGKFPLLESYEGKVPFGRVQNFAVCTKRKLFVAATCSRVVVGSLQQLRDGLAGGDTAPEIDFTASKTDLNDVVYVGFTAGSQQAIFVTLTRGFGVYDFGTAAWRETQTLDLPGDVLQASVVPGVADLFMVLTHDQLYAVQTSGSAHRVCSGVASFDVARGQYAVLRLDGSVQVRQFETPETIAQFETPEPLKPDLADHTPVAIKWLSKHDFFVVFGQDDLQDDASYDHKMFVVHHANDNTPVYKESYDIAPAFGTVRRNPCYYGASFHNLLQDSPWIYVVTSACASELTLFDDSEVIQPNQDADRAVLPISQETDNDTNPVGFALDLVCDGDVLNPCSGVDVASNLPILLVLNDEGTVLAYALFHSQAIKNNTYTTAPTLELLQKNELALISVASPSNDEPKPDLSTSQAAAPEEQPFKNTEAKTAFGVPISSSPFNATSSSQPSFGQMSFTKSTSDQKPAFGISNSDQQPAFGKPAFGQSTFGHPAFGQSTFGQAGFGKQTSNPPKLEHQPSSREPSQMLSTQTSPNKITSSPFGQPSFNQSPFGKPVFGSSPFGQQTGAQPAFGASTFGSQDNSQAAFGASTFGQKASHQPAFGQLAFGQKNTETSAFGQPAFGKPTFGQSKPETPAFGTFDSAALSKMPFGAPKTPLDQIHPVSAEGSSEENQKKEHNKPKSSLSKSDGFSAFAVKGNPFSQVGKMSSPFVTPKPASQGLPAAFAPFEQTSLDSPFKKSTASTTDNEKATDSDESKSSSDLESSSSDDLESADQSIEPADEDTSADTTTNAPAAETNLQNMDSLTERIKKIANITPQDISDPFLGPSSKEDRQFNTGTSAFAGYSKNLDSAATPGFSFAKINRPSITTSKSSGAGEQATKSAESEDLKEQEKINQDSAAPEITDLRSEGVEPKKPTEVFTKRPVTPDDAPVKSTEEHSTGNELSPLLPESSSLENTVSDSPDSSKEILDKSSSNAPESSLSEIEDKKTTSSSAQDIASELTNSKLSPEQNDVPEKAEASSETESFDELEDLRAELEEVKKIDKSAGQFEDHTTQTTAIETTPESENEDAKHNVAESVGSLQENEPEAKTKLQTEEQVAASWNSVQAPPLYSDASLTNYNTSSSNSTMRRIEMTSAMVSAELVALSENVESVGKYITDLATEPAFERTEKTLYQNLTWRLSEIQALIDISGKYKASIETLSSNLNDTEQKVKRYNDTELGHHANERHQIVASLDQLQSMKDDRVSDLASLSLPQYRIQRSLKVKLAKAQETINQASETLQFLKLCNEEEQLKSLSFLSKTAKESLERRNLLEVVQDLSKRVSEMNLSQSSLTGDPTRAFTAPIAEMKLRQDTRRQIGRVLLERNA</sequence>
<feature type="region of interest" description="Disordered" evidence="5">
    <location>
        <begin position="454"/>
        <end position="855"/>
    </location>
</feature>
<keyword evidence="3" id="KW-0539">Nucleus</keyword>
<dbReference type="Proteomes" id="UP000191024">
    <property type="component" value="Chromosome C"/>
</dbReference>
<protein>
    <submittedName>
        <fullName evidence="7">LAMI_0C07998g1_1</fullName>
    </submittedName>
</protein>
<feature type="compositionally biased region" description="Polar residues" evidence="5">
    <location>
        <begin position="1002"/>
        <end position="1022"/>
    </location>
</feature>
<dbReference type="InterPro" id="IPR015943">
    <property type="entry name" value="WD40/YVTN_repeat-like_dom_sf"/>
</dbReference>
<feature type="compositionally biased region" description="Polar residues" evidence="5">
    <location>
        <begin position="877"/>
        <end position="894"/>
    </location>
</feature>
<proteinExistence type="predicted"/>
<dbReference type="SUPFAM" id="SSF117289">
    <property type="entry name" value="Nucleoporin domain"/>
    <property type="match status" value="1"/>
</dbReference>
<comment type="subcellular location">
    <subcellularLocation>
        <location evidence="1">Nucleus</location>
    </subcellularLocation>
</comment>
<feature type="compositionally biased region" description="Polar residues" evidence="5">
    <location>
        <begin position="798"/>
        <end position="816"/>
    </location>
</feature>
<feature type="coiled-coil region" evidence="4">
    <location>
        <begin position="1270"/>
        <end position="1297"/>
    </location>
</feature>
<feature type="compositionally biased region" description="Basic and acidic residues" evidence="5">
    <location>
        <begin position="916"/>
        <end position="933"/>
    </location>
</feature>